<dbReference type="Gene3D" id="3.20.20.140">
    <property type="entry name" value="Metal-dependent hydrolases"/>
    <property type="match status" value="1"/>
</dbReference>
<evidence type="ECO:0000256" key="5">
    <source>
        <dbReference type="ARBA" id="ARBA00022833"/>
    </source>
</evidence>
<feature type="domain" description="Adenosine deaminase" evidence="7">
    <location>
        <begin position="8"/>
        <end position="334"/>
    </location>
</feature>
<dbReference type="GO" id="GO:0046872">
    <property type="term" value="F:metal ion binding"/>
    <property type="evidence" value="ECO:0007669"/>
    <property type="project" value="UniProtKB-KW"/>
</dbReference>
<dbReference type="PANTHER" id="PTHR43114:SF6">
    <property type="entry name" value="ADENINE DEAMINASE"/>
    <property type="match status" value="1"/>
</dbReference>
<dbReference type="EMBL" id="JAMZMH010000002">
    <property type="protein sequence ID" value="MDT0247761.1"/>
    <property type="molecule type" value="Genomic_DNA"/>
</dbReference>
<dbReference type="PANTHER" id="PTHR43114">
    <property type="entry name" value="ADENINE DEAMINASE"/>
    <property type="match status" value="1"/>
</dbReference>
<dbReference type="GO" id="GO:0019239">
    <property type="term" value="F:deaminase activity"/>
    <property type="evidence" value="ECO:0007669"/>
    <property type="project" value="InterPro"/>
</dbReference>
<evidence type="ECO:0000256" key="4">
    <source>
        <dbReference type="ARBA" id="ARBA00022801"/>
    </source>
</evidence>
<keyword evidence="5" id="KW-0862">Zinc</keyword>
<dbReference type="GO" id="GO:0016814">
    <property type="term" value="F:hydrolase activity, acting on carbon-nitrogen (but not peptide) bonds, in cyclic amidines"/>
    <property type="evidence" value="ECO:0007669"/>
    <property type="project" value="UniProtKB-ARBA"/>
</dbReference>
<dbReference type="RefSeq" id="WP_311372045.1">
    <property type="nucleotide sequence ID" value="NZ_JAMZMH010000002.1"/>
</dbReference>
<name>A0AAE4K3P7_9ACTO</name>
<dbReference type="InterPro" id="IPR032466">
    <property type="entry name" value="Metal_Hydrolase"/>
</dbReference>
<dbReference type="InterPro" id="IPR006330">
    <property type="entry name" value="Ado/ade_deaminase"/>
</dbReference>
<dbReference type="Pfam" id="PF00962">
    <property type="entry name" value="A_deaminase"/>
    <property type="match status" value="1"/>
</dbReference>
<feature type="region of interest" description="Disordered" evidence="6">
    <location>
        <begin position="340"/>
        <end position="372"/>
    </location>
</feature>
<protein>
    <submittedName>
        <fullName evidence="8">Adenosine deaminase</fullName>
        <ecNumber evidence="8">3.5.4.4</ecNumber>
    </submittedName>
</protein>
<comment type="caution">
    <text evidence="8">The sequence shown here is derived from an EMBL/GenBank/DDBJ whole genome shotgun (WGS) entry which is preliminary data.</text>
</comment>
<dbReference type="NCBIfam" id="NF006849">
    <property type="entry name" value="PRK09358.1-5"/>
    <property type="match status" value="1"/>
</dbReference>
<reference evidence="8" key="1">
    <citation type="submission" date="2022-06" db="EMBL/GenBank/DDBJ databases">
        <title>Draft Genome Sequences of Three Actinomyces oris Strains, Isolated from Healthy Human Feces.</title>
        <authorList>
            <person name="Ye Y."/>
            <person name="Liu C."/>
            <person name="Zhao J."/>
            <person name="Xu J."/>
            <person name="Huang H."/>
            <person name="Wang B."/>
            <person name="Wei J."/>
            <person name="Jing X."/>
        </authorList>
    </citation>
    <scope>NUCLEOTIDE SEQUENCE</scope>
    <source>
        <strain evidence="8">CNGBCC1803368</strain>
    </source>
</reference>
<evidence type="ECO:0000256" key="3">
    <source>
        <dbReference type="ARBA" id="ARBA00022723"/>
    </source>
</evidence>
<comment type="similarity">
    <text evidence="2">Belongs to the metallo-dependent hydrolases superfamily. Adenosine and AMP deaminases family.</text>
</comment>
<comment type="cofactor">
    <cofactor evidence="1">
        <name>Zn(2+)</name>
        <dbReference type="ChEBI" id="CHEBI:29105"/>
    </cofactor>
</comment>
<dbReference type="AlphaFoldDB" id="A0AAE4K3P7"/>
<dbReference type="PROSITE" id="PS00485">
    <property type="entry name" value="A_DEAMINASE"/>
    <property type="match status" value="1"/>
</dbReference>
<evidence type="ECO:0000256" key="6">
    <source>
        <dbReference type="SAM" id="MobiDB-lite"/>
    </source>
</evidence>
<keyword evidence="3" id="KW-0479">Metal-binding</keyword>
<dbReference type="InterPro" id="IPR006650">
    <property type="entry name" value="A/AMP_deam_AS"/>
</dbReference>
<keyword evidence="4 8" id="KW-0378">Hydrolase</keyword>
<proteinExistence type="inferred from homology"/>
<evidence type="ECO:0000259" key="7">
    <source>
        <dbReference type="Pfam" id="PF00962"/>
    </source>
</evidence>
<organism evidence="8 9">
    <name type="scientific">Actinomyces oris</name>
    <dbReference type="NCBI Taxonomy" id="544580"/>
    <lineage>
        <taxon>Bacteria</taxon>
        <taxon>Bacillati</taxon>
        <taxon>Actinomycetota</taxon>
        <taxon>Actinomycetes</taxon>
        <taxon>Actinomycetales</taxon>
        <taxon>Actinomycetaceae</taxon>
        <taxon>Actinomyces</taxon>
    </lineage>
</organism>
<dbReference type="SUPFAM" id="SSF51556">
    <property type="entry name" value="Metallo-dependent hydrolases"/>
    <property type="match status" value="1"/>
</dbReference>
<dbReference type="EC" id="3.5.4.4" evidence="8"/>
<dbReference type="InterPro" id="IPR001365">
    <property type="entry name" value="A_deaminase_dom"/>
</dbReference>
<evidence type="ECO:0000313" key="8">
    <source>
        <dbReference type="EMBL" id="MDT0247761.1"/>
    </source>
</evidence>
<dbReference type="NCBIfam" id="TIGR01430">
    <property type="entry name" value="aden_deam"/>
    <property type="match status" value="1"/>
</dbReference>
<evidence type="ECO:0000313" key="9">
    <source>
        <dbReference type="Proteomes" id="UP001180729"/>
    </source>
</evidence>
<dbReference type="Proteomes" id="UP001180729">
    <property type="component" value="Unassembled WGS sequence"/>
</dbReference>
<accession>A0AAE4K3P7</accession>
<gene>
    <name evidence="8" type="ORF">RMW62_01515</name>
</gene>
<sequence>MRDLATLPKAHLHLHFTGSMRLETLIELASSARTRLPSNFLDGDPLRVPADRRGWFRFQRAYDTARALVRTEEVMRRIVLEAALDDAAEGSRRLEIQVDPTSYAPFVGGITPALEIILDAAKQATTLSGVEVAVIVAASRMRHPLDARTLARLAVRYAGDQPGEVIGFGLSNDERAGQTSSWERAFAIARRGGLASMPHGGELLGPDHLREVVSSLGPTRLGHGVRAGEDPALLDAIVASGISLEVCPASNVSLGVYHSPDDVPLRTLMSHGAQIALSADDPLLFQSRLVDQYEIARALGCDDAELAELARGSIRACLASPTAKQTWLAEVDAWLAAPDQALGAPSDGPEASDLESDAVARYGLEPAASTPG</sequence>
<evidence type="ECO:0000256" key="2">
    <source>
        <dbReference type="ARBA" id="ARBA00006676"/>
    </source>
</evidence>
<dbReference type="GO" id="GO:0009168">
    <property type="term" value="P:purine ribonucleoside monophosphate biosynthetic process"/>
    <property type="evidence" value="ECO:0007669"/>
    <property type="project" value="InterPro"/>
</dbReference>
<evidence type="ECO:0000256" key="1">
    <source>
        <dbReference type="ARBA" id="ARBA00001947"/>
    </source>
</evidence>